<protein>
    <submittedName>
        <fullName evidence="11">MscS Mechanosensitive ion channel</fullName>
    </submittedName>
</protein>
<evidence type="ECO:0000256" key="7">
    <source>
        <dbReference type="SAM" id="Phobius"/>
    </source>
</evidence>
<evidence type="ECO:0000259" key="10">
    <source>
        <dbReference type="Pfam" id="PF21088"/>
    </source>
</evidence>
<reference key="1">
    <citation type="submission" date="2010-11" db="EMBL/GenBank/DDBJ databases">
        <title>The complete genome of Leadbetterella byssophila DSM 17132.</title>
        <authorList>
            <consortium name="US DOE Joint Genome Institute (JGI-PGF)"/>
            <person name="Lucas S."/>
            <person name="Copeland A."/>
            <person name="Lapidus A."/>
            <person name="Glavina del Rio T."/>
            <person name="Dalin E."/>
            <person name="Tice H."/>
            <person name="Bruce D."/>
            <person name="Goodwin L."/>
            <person name="Pitluck S."/>
            <person name="Kyrpides N."/>
            <person name="Mavromatis K."/>
            <person name="Ivanova N."/>
            <person name="Teshima H."/>
            <person name="Brettin T."/>
            <person name="Detter J.C."/>
            <person name="Han C."/>
            <person name="Tapia R."/>
            <person name="Land M."/>
            <person name="Hauser L."/>
            <person name="Markowitz V."/>
            <person name="Cheng J.-F."/>
            <person name="Hugenholtz P."/>
            <person name="Woyke T."/>
            <person name="Wu D."/>
            <person name="Tindall B."/>
            <person name="Pomrenke H.G."/>
            <person name="Brambilla E."/>
            <person name="Klenk H.-P."/>
            <person name="Eisen J.A."/>
        </authorList>
    </citation>
    <scope>NUCLEOTIDE SEQUENCE [LARGE SCALE GENOMIC DNA]</scope>
    <source>
        <strain>DSM 17132</strain>
    </source>
</reference>
<dbReference type="InterPro" id="IPR023408">
    <property type="entry name" value="MscS_beta-dom_sf"/>
</dbReference>
<dbReference type="Pfam" id="PF05552">
    <property type="entry name" value="MS_channel_1st_1"/>
    <property type="match status" value="1"/>
</dbReference>
<dbReference type="Gene3D" id="3.30.70.100">
    <property type="match status" value="1"/>
</dbReference>
<dbReference type="GO" id="GO:0005886">
    <property type="term" value="C:plasma membrane"/>
    <property type="evidence" value="ECO:0007669"/>
    <property type="project" value="UniProtKB-SubCell"/>
</dbReference>
<feature type="transmembrane region" description="Helical" evidence="7">
    <location>
        <begin position="80"/>
        <end position="101"/>
    </location>
</feature>
<dbReference type="InterPro" id="IPR049142">
    <property type="entry name" value="MS_channel_1st"/>
</dbReference>
<keyword evidence="5 7" id="KW-1133">Transmembrane helix</keyword>
<feature type="domain" description="Mechanosensitive ion channel MscS" evidence="8">
    <location>
        <begin position="105"/>
        <end position="170"/>
    </location>
</feature>
<evidence type="ECO:0000259" key="8">
    <source>
        <dbReference type="Pfam" id="PF00924"/>
    </source>
</evidence>
<dbReference type="Proteomes" id="UP000007435">
    <property type="component" value="Chromosome"/>
</dbReference>
<evidence type="ECO:0000256" key="1">
    <source>
        <dbReference type="ARBA" id="ARBA00004651"/>
    </source>
</evidence>
<name>E4RUU3_LEAB4</name>
<dbReference type="eggNOG" id="COG0668">
    <property type="taxonomic scope" value="Bacteria"/>
</dbReference>
<dbReference type="Gene3D" id="1.10.287.1260">
    <property type="match status" value="1"/>
</dbReference>
<gene>
    <name evidence="11" type="ordered locus">Lbys_1246</name>
</gene>
<comment type="similarity">
    <text evidence="2">Belongs to the MscS (TC 1.A.23) family.</text>
</comment>
<dbReference type="Pfam" id="PF21082">
    <property type="entry name" value="MS_channel_3rd"/>
    <property type="match status" value="1"/>
</dbReference>
<dbReference type="SUPFAM" id="SSF82861">
    <property type="entry name" value="Mechanosensitive channel protein MscS (YggB), transmembrane region"/>
    <property type="match status" value="1"/>
</dbReference>
<evidence type="ECO:0000313" key="11">
    <source>
        <dbReference type="EMBL" id="ADQ16966.1"/>
    </source>
</evidence>
<keyword evidence="3" id="KW-1003">Cell membrane</keyword>
<dbReference type="InterPro" id="IPR011066">
    <property type="entry name" value="MscS_channel_C_sf"/>
</dbReference>
<feature type="domain" description="Mechanosensitive ion channel transmembrane helices 2/3" evidence="10">
    <location>
        <begin position="64"/>
        <end position="103"/>
    </location>
</feature>
<reference evidence="11 12" key="2">
    <citation type="journal article" date="2011" name="Stand. Genomic Sci.">
        <title>Complete genome sequence of Leadbetterella byssophila type strain (4M15).</title>
        <authorList>
            <person name="Abt B."/>
            <person name="Teshima H."/>
            <person name="Lucas S."/>
            <person name="Lapidus A."/>
            <person name="Del Rio T.G."/>
            <person name="Nolan M."/>
            <person name="Tice H."/>
            <person name="Cheng J.F."/>
            <person name="Pitluck S."/>
            <person name="Liolios K."/>
            <person name="Pagani I."/>
            <person name="Ivanova N."/>
            <person name="Mavromatis K."/>
            <person name="Pati A."/>
            <person name="Tapia R."/>
            <person name="Han C."/>
            <person name="Goodwin L."/>
            <person name="Chen A."/>
            <person name="Palaniappan K."/>
            <person name="Land M."/>
            <person name="Hauser L."/>
            <person name="Chang Y.J."/>
            <person name="Jeffries C.D."/>
            <person name="Rohde M."/>
            <person name="Goker M."/>
            <person name="Tindall B.J."/>
            <person name="Detter J.C."/>
            <person name="Woyke T."/>
            <person name="Bristow J."/>
            <person name="Eisen J.A."/>
            <person name="Markowitz V."/>
            <person name="Hugenholtz P."/>
            <person name="Klenk H.P."/>
            <person name="Kyrpides N.C."/>
        </authorList>
    </citation>
    <scope>NUCLEOTIDE SEQUENCE [LARGE SCALE GENOMIC DNA]</scope>
    <source>
        <strain evidence="12">DSM 17132 / JCM 16389 / KACC 11308 / NBRC 106382 / 4M15</strain>
    </source>
</reference>
<feature type="transmembrane region" description="Helical" evidence="7">
    <location>
        <begin position="56"/>
        <end position="74"/>
    </location>
</feature>
<accession>E4RUU3</accession>
<dbReference type="PANTHER" id="PTHR30221:SF1">
    <property type="entry name" value="SMALL-CONDUCTANCE MECHANOSENSITIVE CHANNEL"/>
    <property type="match status" value="1"/>
</dbReference>
<feature type="domain" description="Mechanosensitive ion channel MscS C-terminal" evidence="9">
    <location>
        <begin position="177"/>
        <end position="257"/>
    </location>
</feature>
<feature type="transmembrane region" description="Helical" evidence="7">
    <location>
        <begin position="18"/>
        <end position="36"/>
    </location>
</feature>
<dbReference type="HOGENOM" id="CLU_037945_1_1_10"/>
<dbReference type="InterPro" id="IPR011014">
    <property type="entry name" value="MscS_channel_TM-2"/>
</dbReference>
<dbReference type="Gene3D" id="2.30.30.60">
    <property type="match status" value="1"/>
</dbReference>
<dbReference type="PANTHER" id="PTHR30221">
    <property type="entry name" value="SMALL-CONDUCTANCE MECHANOSENSITIVE CHANNEL"/>
    <property type="match status" value="1"/>
</dbReference>
<dbReference type="InterPro" id="IPR049278">
    <property type="entry name" value="MS_channel_C"/>
</dbReference>
<keyword evidence="4 7" id="KW-0812">Transmembrane</keyword>
<dbReference type="EMBL" id="CP002305">
    <property type="protein sequence ID" value="ADQ16966.1"/>
    <property type="molecule type" value="Genomic_DNA"/>
</dbReference>
<evidence type="ECO:0000313" key="12">
    <source>
        <dbReference type="Proteomes" id="UP000007435"/>
    </source>
</evidence>
<dbReference type="RefSeq" id="WP_013408016.1">
    <property type="nucleotide sequence ID" value="NC_014655.1"/>
</dbReference>
<dbReference type="STRING" id="649349.Lbys_1246"/>
<keyword evidence="6 7" id="KW-0472">Membrane</keyword>
<evidence type="ECO:0000256" key="4">
    <source>
        <dbReference type="ARBA" id="ARBA00022692"/>
    </source>
</evidence>
<comment type="subcellular location">
    <subcellularLocation>
        <location evidence="1">Cell membrane</location>
        <topology evidence="1">Multi-pass membrane protein</topology>
    </subcellularLocation>
</comment>
<organism evidence="11 12">
    <name type="scientific">Leadbetterella byssophila (strain DSM 17132 / JCM 16389 / KACC 11308 / NBRC 106382 / 4M15)</name>
    <dbReference type="NCBI Taxonomy" id="649349"/>
    <lineage>
        <taxon>Bacteria</taxon>
        <taxon>Pseudomonadati</taxon>
        <taxon>Bacteroidota</taxon>
        <taxon>Cytophagia</taxon>
        <taxon>Cytophagales</taxon>
        <taxon>Leadbetterellaceae</taxon>
        <taxon>Leadbetterella</taxon>
    </lineage>
</organism>
<dbReference type="GO" id="GO:0008381">
    <property type="term" value="F:mechanosensitive monoatomic ion channel activity"/>
    <property type="evidence" value="ECO:0007669"/>
    <property type="project" value="InterPro"/>
</dbReference>
<evidence type="ECO:0000256" key="5">
    <source>
        <dbReference type="ARBA" id="ARBA00022989"/>
    </source>
</evidence>
<evidence type="ECO:0000256" key="2">
    <source>
        <dbReference type="ARBA" id="ARBA00008017"/>
    </source>
</evidence>
<dbReference type="SUPFAM" id="SSF50182">
    <property type="entry name" value="Sm-like ribonucleoproteins"/>
    <property type="match status" value="1"/>
</dbReference>
<evidence type="ECO:0000259" key="9">
    <source>
        <dbReference type="Pfam" id="PF21082"/>
    </source>
</evidence>
<evidence type="ECO:0000256" key="3">
    <source>
        <dbReference type="ARBA" id="ARBA00022475"/>
    </source>
</evidence>
<proteinExistence type="inferred from homology"/>
<dbReference type="SUPFAM" id="SSF82689">
    <property type="entry name" value="Mechanosensitive channel protein MscS (YggB), C-terminal domain"/>
    <property type="match status" value="1"/>
</dbReference>
<dbReference type="InterPro" id="IPR045275">
    <property type="entry name" value="MscS_archaea/bacteria_type"/>
</dbReference>
<sequence>METLLTKTDYALQKLMDFAPILLVSILTLIIGFWVANKVGSLIRKALKSRGVDSTIVPFLSSMLVVLIKVLVVISVAERFGVKTASFIALLGGAGLAIGLAMQGSLQHFASGVMILIFKPYKVGDLVDLKGTFGNVEEIQIFNTVIRTPDNKRVVIPNGIATSDVMTNLSANGKLRVDLTVAMPYEEDFDRVKSIIRGALDGVDSRLSDEPTIEIQKFAENAVLLDVRPFATDKTYWDVYYKSYKEIKKALGENGIRVTYPVELQKTWA</sequence>
<dbReference type="Pfam" id="PF21088">
    <property type="entry name" value="MS_channel_1st"/>
    <property type="match status" value="1"/>
</dbReference>
<dbReference type="KEGG" id="lby:Lbys_1246"/>
<dbReference type="Pfam" id="PF00924">
    <property type="entry name" value="MS_channel_2nd"/>
    <property type="match status" value="1"/>
</dbReference>
<dbReference type="InterPro" id="IPR006685">
    <property type="entry name" value="MscS_channel_2nd"/>
</dbReference>
<keyword evidence="12" id="KW-1185">Reference proteome</keyword>
<dbReference type="OrthoDB" id="9809206at2"/>
<dbReference type="AlphaFoldDB" id="E4RUU3"/>
<evidence type="ECO:0000256" key="6">
    <source>
        <dbReference type="ARBA" id="ARBA00023136"/>
    </source>
</evidence>
<dbReference type="InterPro" id="IPR010920">
    <property type="entry name" value="LSM_dom_sf"/>
</dbReference>
<dbReference type="InterPro" id="IPR008910">
    <property type="entry name" value="MSC_TM_helix"/>
</dbReference>